<proteinExistence type="predicted"/>
<reference evidence="1" key="1">
    <citation type="submission" date="2022-09" db="EMBL/GenBank/DDBJ databases">
        <title>Aureispira anguillicida sp. nov., isolated from Leptocephalus of Japanese eel Anguilla japonica.</title>
        <authorList>
            <person name="Yuasa K."/>
            <person name="Mekata T."/>
            <person name="Ikunari K."/>
        </authorList>
    </citation>
    <scope>NUCLEOTIDE SEQUENCE</scope>
    <source>
        <strain evidence="1">EL160426</strain>
    </source>
</reference>
<dbReference type="AlphaFoldDB" id="A0A916DT69"/>
<evidence type="ECO:0008006" key="3">
    <source>
        <dbReference type="Google" id="ProtNLM"/>
    </source>
</evidence>
<organism evidence="1 2">
    <name type="scientific">Aureispira anguillae</name>
    <dbReference type="NCBI Taxonomy" id="2864201"/>
    <lineage>
        <taxon>Bacteria</taxon>
        <taxon>Pseudomonadati</taxon>
        <taxon>Bacteroidota</taxon>
        <taxon>Saprospiria</taxon>
        <taxon>Saprospirales</taxon>
        <taxon>Saprospiraceae</taxon>
        <taxon>Aureispira</taxon>
    </lineage>
</organism>
<keyword evidence="2" id="KW-1185">Reference proteome</keyword>
<gene>
    <name evidence="1" type="ORF">AsAng_0037420</name>
</gene>
<accession>A0A916DT69</accession>
<dbReference type="KEGG" id="aup:AsAng_0037420"/>
<sequence length="66" mass="7465">MTDQENLIAKAKQLDAKKFLLVKQLLLAGKSYSQIRKKTGIAKTTIINYKKYYSQATLALFKKGKA</sequence>
<evidence type="ECO:0000313" key="1">
    <source>
        <dbReference type="EMBL" id="BDS13014.1"/>
    </source>
</evidence>
<name>A0A916DT69_9BACT</name>
<dbReference type="EMBL" id="AP026867">
    <property type="protein sequence ID" value="BDS13014.1"/>
    <property type="molecule type" value="Genomic_DNA"/>
</dbReference>
<protein>
    <recommendedName>
        <fullName evidence="3">Homeodomain-like domain-containing protein</fullName>
    </recommendedName>
</protein>
<dbReference type="Proteomes" id="UP001060919">
    <property type="component" value="Chromosome"/>
</dbReference>
<evidence type="ECO:0000313" key="2">
    <source>
        <dbReference type="Proteomes" id="UP001060919"/>
    </source>
</evidence>